<dbReference type="AlphaFoldDB" id="A0A7C8N5Q0"/>
<dbReference type="Proteomes" id="UP000475325">
    <property type="component" value="Unassembled WGS sequence"/>
</dbReference>
<accession>A0A7C8N5Q0</accession>
<comment type="caution">
    <text evidence="1">The sequence shown here is derived from an EMBL/GenBank/DDBJ whole genome shotgun (WGS) entry which is preliminary data.</text>
</comment>
<proteinExistence type="predicted"/>
<reference evidence="1 2" key="1">
    <citation type="submission" date="2019-06" db="EMBL/GenBank/DDBJ databases">
        <authorList>
            <person name="Palmer J.M."/>
        </authorList>
    </citation>
    <scope>NUCLEOTIDE SEQUENCE [LARGE SCALE GENOMIC DNA]</scope>
    <source>
        <strain evidence="1 2">TWF102</strain>
    </source>
</reference>
<sequence length="327" mass="35293">MQRYPLATYNNPGGRRTPQPYAQIGSGGGTRSFGGGGIIWTVIGGGAFPARPPRAILPPLPASFSTLNLNDRIYSLNSSAINSATSIWSTAPPAMLPPGPVYRTPIAPANTPIRTPPVITPPMAYRGSHSSLSLPNIIQAPTPNISSSSSTLSGSSSNLFGIPLSRATATSQFGTALQTPKQSFANRYSGHQFSGVTWHRDSIGAHYTTDNGRNGRVFWNCTNPSQEVKPPGVMCDCPCSERDCCCQDLTVICEPDRDCNGCLNILCCGCWFNNVNPAAKAKQPYSFCEPSTGFFPVNERPHNHRLYTPRTSFLNYVSPYRPFRQAG</sequence>
<organism evidence="1 2">
    <name type="scientific">Orbilia oligospora</name>
    <name type="common">Nematode-trapping fungus</name>
    <name type="synonym">Arthrobotrys oligospora</name>
    <dbReference type="NCBI Taxonomy" id="2813651"/>
    <lineage>
        <taxon>Eukaryota</taxon>
        <taxon>Fungi</taxon>
        <taxon>Dikarya</taxon>
        <taxon>Ascomycota</taxon>
        <taxon>Pezizomycotina</taxon>
        <taxon>Orbiliomycetes</taxon>
        <taxon>Orbiliales</taxon>
        <taxon>Orbiliaceae</taxon>
        <taxon>Orbilia</taxon>
    </lineage>
</organism>
<evidence type="ECO:0000313" key="1">
    <source>
        <dbReference type="EMBL" id="KAF3100694.1"/>
    </source>
</evidence>
<gene>
    <name evidence="1" type="ORF">TWF102_005075</name>
</gene>
<dbReference type="EMBL" id="WIQW01000025">
    <property type="protein sequence ID" value="KAF3100694.1"/>
    <property type="molecule type" value="Genomic_DNA"/>
</dbReference>
<protein>
    <submittedName>
        <fullName evidence="1">Uncharacterized protein</fullName>
    </submittedName>
</protein>
<evidence type="ECO:0000313" key="2">
    <source>
        <dbReference type="Proteomes" id="UP000475325"/>
    </source>
</evidence>
<name>A0A7C8N5Q0_ORBOL</name>